<evidence type="ECO:0000256" key="6">
    <source>
        <dbReference type="SAM" id="Phobius"/>
    </source>
</evidence>
<feature type="transmembrane region" description="Helical" evidence="6">
    <location>
        <begin position="119"/>
        <end position="136"/>
    </location>
</feature>
<evidence type="ECO:0000256" key="2">
    <source>
        <dbReference type="ARBA" id="ARBA00022692"/>
    </source>
</evidence>
<evidence type="ECO:0000256" key="4">
    <source>
        <dbReference type="ARBA" id="ARBA00023136"/>
    </source>
</evidence>
<evidence type="ECO:0000313" key="9">
    <source>
        <dbReference type="Proteomes" id="UP000023152"/>
    </source>
</evidence>
<evidence type="ECO:0000259" key="7">
    <source>
        <dbReference type="Pfam" id="PF03151"/>
    </source>
</evidence>
<comment type="subcellular location">
    <subcellularLocation>
        <location evidence="1">Membrane</location>
        <topology evidence="1">Multi-pass membrane protein</topology>
    </subcellularLocation>
</comment>
<dbReference type="PANTHER" id="PTHR11132">
    <property type="entry name" value="SOLUTE CARRIER FAMILY 35"/>
    <property type="match status" value="1"/>
</dbReference>
<dbReference type="InterPro" id="IPR050186">
    <property type="entry name" value="TPT_transporter"/>
</dbReference>
<reference evidence="8 9" key="1">
    <citation type="journal article" date="2013" name="Curr. Biol.">
        <title>The Genome of the Foraminiferan Reticulomyxa filosa.</title>
        <authorList>
            <person name="Glockner G."/>
            <person name="Hulsmann N."/>
            <person name="Schleicher M."/>
            <person name="Noegel A.A."/>
            <person name="Eichinger L."/>
            <person name="Gallinger C."/>
            <person name="Pawlowski J."/>
            <person name="Sierra R."/>
            <person name="Euteneuer U."/>
            <person name="Pillet L."/>
            <person name="Moustafa A."/>
            <person name="Platzer M."/>
            <person name="Groth M."/>
            <person name="Szafranski K."/>
            <person name="Schliwa M."/>
        </authorList>
    </citation>
    <scope>NUCLEOTIDE SEQUENCE [LARGE SCALE GENOMIC DNA]</scope>
</reference>
<keyword evidence="4 6" id="KW-0472">Membrane</keyword>
<keyword evidence="9" id="KW-1185">Reference proteome</keyword>
<evidence type="ECO:0000256" key="3">
    <source>
        <dbReference type="ARBA" id="ARBA00022989"/>
    </source>
</evidence>
<dbReference type="OrthoDB" id="6418713at2759"/>
<dbReference type="GO" id="GO:0016020">
    <property type="term" value="C:membrane"/>
    <property type="evidence" value="ECO:0007669"/>
    <property type="project" value="UniProtKB-SubCell"/>
</dbReference>
<keyword evidence="2 6" id="KW-0812">Transmembrane</keyword>
<proteinExistence type="predicted"/>
<feature type="compositionally biased region" description="Basic and acidic residues" evidence="5">
    <location>
        <begin position="63"/>
        <end position="74"/>
    </location>
</feature>
<feature type="transmembrane region" description="Helical" evidence="6">
    <location>
        <begin position="209"/>
        <end position="236"/>
    </location>
</feature>
<feature type="transmembrane region" description="Helical" evidence="6">
    <location>
        <begin position="328"/>
        <end position="346"/>
    </location>
</feature>
<feature type="region of interest" description="Disordered" evidence="5">
    <location>
        <begin position="63"/>
        <end position="82"/>
    </location>
</feature>
<feature type="transmembrane region" description="Helical" evidence="6">
    <location>
        <begin position="366"/>
        <end position="387"/>
    </location>
</feature>
<dbReference type="OMA" id="VVMIQVM"/>
<gene>
    <name evidence="8" type="ORF">RFI_15291</name>
</gene>
<feature type="transmembrane region" description="Helical" evidence="6">
    <location>
        <begin position="182"/>
        <end position="203"/>
    </location>
</feature>
<keyword evidence="3 6" id="KW-1133">Transmembrane helix</keyword>
<feature type="domain" description="Sugar phosphate transporter" evidence="7">
    <location>
        <begin position="132"/>
        <end position="438"/>
    </location>
</feature>
<evidence type="ECO:0000313" key="8">
    <source>
        <dbReference type="EMBL" id="ETO21914.1"/>
    </source>
</evidence>
<feature type="transmembrane region" description="Helical" evidence="6">
    <location>
        <begin position="148"/>
        <end position="170"/>
    </location>
</feature>
<feature type="region of interest" description="Disordered" evidence="5">
    <location>
        <begin position="1"/>
        <end position="43"/>
    </location>
</feature>
<dbReference type="EMBL" id="ASPP01011194">
    <property type="protein sequence ID" value="ETO21914.1"/>
    <property type="molecule type" value="Genomic_DNA"/>
</dbReference>
<sequence>MAQTLRNKSPSEKGEEPLSADYSNNASSSRPKNATAPRRKIARFPAPRFRKFWSKISRTGRNFESKEKESAHEQQEEEVEDPPVVITASNTTDEIEPKTGVNGHEKHHIQTRLVWSPRAVLAVALYLILGPTLIMLNKYILGSLKFKYPILLAALGMLFSGIIVHGLVFFNRITIRKNVQQVMTWKFFVVRIGILALFQALTLNFGNRVYVHLSVSLIQMLKSFTPVMVMTMLFLFRLDIPTCQLVISIVLLSLGTAITSTGVSGADSSSIGFVYMFLAEFCEAMKLVLTQKLLQGVNAPAATQSHSAEKGASTNSKMDVKFTEFEGLYYYAPTATFWMCVLALPLEIPSLLEEWTTKNAAIVSQYWHLFILAGFLGFGVNISGWMVTGVISSLYLKALAVFRNSCLVLFNVVFLGEIVTAQQFAGYVITLIGFAYYNFLKMN</sequence>
<dbReference type="AlphaFoldDB" id="X6N858"/>
<dbReference type="InterPro" id="IPR004853">
    <property type="entry name" value="Sugar_P_trans_dom"/>
</dbReference>
<name>X6N858_RETFI</name>
<accession>X6N858</accession>
<dbReference type="Pfam" id="PF03151">
    <property type="entry name" value="TPT"/>
    <property type="match status" value="1"/>
</dbReference>
<protein>
    <recommendedName>
        <fullName evidence="7">Sugar phosphate transporter domain-containing protein</fullName>
    </recommendedName>
</protein>
<feature type="compositionally biased region" description="Polar residues" evidence="5">
    <location>
        <begin position="21"/>
        <end position="32"/>
    </location>
</feature>
<feature type="transmembrane region" description="Helical" evidence="6">
    <location>
        <begin position="421"/>
        <end position="440"/>
    </location>
</feature>
<comment type="caution">
    <text evidence="8">The sequence shown here is derived from an EMBL/GenBank/DDBJ whole genome shotgun (WGS) entry which is preliminary data.</text>
</comment>
<evidence type="ECO:0000256" key="5">
    <source>
        <dbReference type="SAM" id="MobiDB-lite"/>
    </source>
</evidence>
<evidence type="ECO:0000256" key="1">
    <source>
        <dbReference type="ARBA" id="ARBA00004141"/>
    </source>
</evidence>
<feature type="transmembrane region" description="Helical" evidence="6">
    <location>
        <begin position="243"/>
        <end position="263"/>
    </location>
</feature>
<organism evidence="8 9">
    <name type="scientific">Reticulomyxa filosa</name>
    <dbReference type="NCBI Taxonomy" id="46433"/>
    <lineage>
        <taxon>Eukaryota</taxon>
        <taxon>Sar</taxon>
        <taxon>Rhizaria</taxon>
        <taxon>Retaria</taxon>
        <taxon>Foraminifera</taxon>
        <taxon>Monothalamids</taxon>
        <taxon>Reticulomyxidae</taxon>
        <taxon>Reticulomyxa</taxon>
    </lineage>
</organism>
<dbReference type="Proteomes" id="UP000023152">
    <property type="component" value="Unassembled WGS sequence"/>
</dbReference>